<feature type="signal peptide" evidence="1">
    <location>
        <begin position="1"/>
        <end position="38"/>
    </location>
</feature>
<dbReference type="InterPro" id="IPR046450">
    <property type="entry name" value="PA_dom_sf"/>
</dbReference>
<feature type="domain" description="Peptidase M28" evidence="3">
    <location>
        <begin position="261"/>
        <end position="473"/>
    </location>
</feature>
<dbReference type="InterPro" id="IPR007484">
    <property type="entry name" value="Peptidase_M28"/>
</dbReference>
<protein>
    <submittedName>
        <fullName evidence="4">M28 family peptidase</fullName>
    </submittedName>
</protein>
<dbReference type="AlphaFoldDB" id="A0A5N0E4D1"/>
<keyword evidence="1" id="KW-0732">Signal</keyword>
<organism evidence="4 5">
    <name type="scientific">Nocardia colli</name>
    <dbReference type="NCBI Taxonomy" id="2545717"/>
    <lineage>
        <taxon>Bacteria</taxon>
        <taxon>Bacillati</taxon>
        <taxon>Actinomycetota</taxon>
        <taxon>Actinomycetes</taxon>
        <taxon>Mycobacteriales</taxon>
        <taxon>Nocardiaceae</taxon>
        <taxon>Nocardia</taxon>
    </lineage>
</organism>
<dbReference type="SUPFAM" id="SSF53187">
    <property type="entry name" value="Zn-dependent exopeptidases"/>
    <property type="match status" value="1"/>
</dbReference>
<dbReference type="Gene3D" id="3.40.630.10">
    <property type="entry name" value="Zn peptidases"/>
    <property type="match status" value="2"/>
</dbReference>
<evidence type="ECO:0000259" key="3">
    <source>
        <dbReference type="Pfam" id="PF04389"/>
    </source>
</evidence>
<evidence type="ECO:0000259" key="2">
    <source>
        <dbReference type="Pfam" id="PF02225"/>
    </source>
</evidence>
<feature type="chain" id="PRO_5024465912" evidence="1">
    <location>
        <begin position="39"/>
        <end position="490"/>
    </location>
</feature>
<keyword evidence="5" id="KW-1185">Reference proteome</keyword>
<dbReference type="Proteomes" id="UP000323876">
    <property type="component" value="Unassembled WGS sequence"/>
</dbReference>
<dbReference type="SUPFAM" id="SSF52025">
    <property type="entry name" value="PA domain"/>
    <property type="match status" value="1"/>
</dbReference>
<sequence length="490" mass="52015">MRILSGRIRLRRNHFALKGIVVLTAAALLGAQAISAAADPGDRALADRLANEVSGDGAWQHLTAISGLTMALGGNRLSGSPAYEASAQYLAARLTAAGYQVTRQQFSFPDYDIQSETGSVTAPQARPLHPVIARFSRPTPNGGLNAALSLPTGKDTGCSADDYANTDVRGKIVLVRVGDCFITQKQLVAAEVGAAAMLMNGDTPNPTLNLRYRMVPPADARIPTATLSRGEAEQLIGEVTAGPVQLTLDLRGAEIQTNTFNLIADTPTGRADNMIVVGAHLDSVDTGPGINDNGSVAAVNLETALRLAPYRDQVRNKVRFAWWAAEEKGLAGSQFYVDRLSPEQRKNTALYLNAEMIGSPNFARQVYNGKTANGSGPAGSDQISALINGYFAERNLPTVGLILDGRSDHSPFIDAGIAAGGVNGGADTVKKADWVQMFGGVEGEMLDRCYHQACDNLDNINRTSFDQFGRALAWATGRFAVSTEDINGVR</sequence>
<dbReference type="OrthoDB" id="345880at2"/>
<dbReference type="PANTHER" id="PTHR12147">
    <property type="entry name" value="METALLOPEPTIDASE M28 FAMILY MEMBER"/>
    <property type="match status" value="1"/>
</dbReference>
<dbReference type="Pfam" id="PF04389">
    <property type="entry name" value="Peptidase_M28"/>
    <property type="match status" value="1"/>
</dbReference>
<comment type="caution">
    <text evidence="4">The sequence shown here is derived from an EMBL/GenBank/DDBJ whole genome shotgun (WGS) entry which is preliminary data.</text>
</comment>
<accession>A0A5N0E4D1</accession>
<evidence type="ECO:0000313" key="4">
    <source>
        <dbReference type="EMBL" id="KAA8884292.1"/>
    </source>
</evidence>
<gene>
    <name evidence="4" type="ORF">F3087_34300</name>
</gene>
<dbReference type="InterPro" id="IPR003137">
    <property type="entry name" value="PA_domain"/>
</dbReference>
<dbReference type="RefSeq" id="WP_150406271.1">
    <property type="nucleotide sequence ID" value="NZ_VXLC01000021.1"/>
</dbReference>
<evidence type="ECO:0000313" key="5">
    <source>
        <dbReference type="Proteomes" id="UP000323876"/>
    </source>
</evidence>
<feature type="domain" description="PA" evidence="2">
    <location>
        <begin position="154"/>
        <end position="235"/>
    </location>
</feature>
<dbReference type="Pfam" id="PF02225">
    <property type="entry name" value="PA"/>
    <property type="match status" value="1"/>
</dbReference>
<dbReference type="InterPro" id="IPR045175">
    <property type="entry name" value="M28_fam"/>
</dbReference>
<dbReference type="EMBL" id="VXLC01000021">
    <property type="protein sequence ID" value="KAA8884292.1"/>
    <property type="molecule type" value="Genomic_DNA"/>
</dbReference>
<dbReference type="PANTHER" id="PTHR12147:SF26">
    <property type="entry name" value="PEPTIDASE M28 DOMAIN-CONTAINING PROTEIN"/>
    <property type="match status" value="1"/>
</dbReference>
<dbReference type="GO" id="GO:0006508">
    <property type="term" value="P:proteolysis"/>
    <property type="evidence" value="ECO:0007669"/>
    <property type="project" value="InterPro"/>
</dbReference>
<proteinExistence type="predicted"/>
<evidence type="ECO:0000256" key="1">
    <source>
        <dbReference type="SAM" id="SignalP"/>
    </source>
</evidence>
<reference evidence="4 5" key="1">
    <citation type="submission" date="2019-09" db="EMBL/GenBank/DDBJ databases">
        <authorList>
            <person name="Wang X."/>
        </authorList>
    </citation>
    <scope>NUCLEOTIDE SEQUENCE [LARGE SCALE GENOMIC DNA]</scope>
    <source>
        <strain evidence="4 5">CICC 11023</strain>
    </source>
</reference>
<dbReference type="GO" id="GO:0008235">
    <property type="term" value="F:metalloexopeptidase activity"/>
    <property type="evidence" value="ECO:0007669"/>
    <property type="project" value="InterPro"/>
</dbReference>
<name>A0A5N0E4D1_9NOCA</name>
<dbReference type="Gene3D" id="3.50.30.30">
    <property type="match status" value="1"/>
</dbReference>